<dbReference type="InterPro" id="IPR043128">
    <property type="entry name" value="Rev_trsase/Diguanyl_cyclase"/>
</dbReference>
<dbReference type="NCBIfam" id="TIGR00254">
    <property type="entry name" value="GGDEF"/>
    <property type="match status" value="1"/>
</dbReference>
<feature type="domain" description="PAC" evidence="2">
    <location>
        <begin position="237"/>
        <end position="289"/>
    </location>
</feature>
<dbReference type="InterPro" id="IPR013655">
    <property type="entry name" value="PAS_fold_3"/>
</dbReference>
<name>A0ABU2ZT34_9ALTE</name>
<dbReference type="EMBL" id="JAVRHX010000004">
    <property type="protein sequence ID" value="MDT0595801.1"/>
    <property type="molecule type" value="Genomic_DNA"/>
</dbReference>
<feature type="domain" description="GGDEF" evidence="4">
    <location>
        <begin position="827"/>
        <end position="960"/>
    </location>
</feature>
<dbReference type="SUPFAM" id="SSF55073">
    <property type="entry name" value="Nucleotide cyclase"/>
    <property type="match status" value="1"/>
</dbReference>
<dbReference type="InterPro" id="IPR000700">
    <property type="entry name" value="PAS-assoc_C"/>
</dbReference>
<dbReference type="Pfam" id="PF13426">
    <property type="entry name" value="PAS_9"/>
    <property type="match status" value="1"/>
</dbReference>
<evidence type="ECO:0000313" key="6">
    <source>
        <dbReference type="Proteomes" id="UP001253545"/>
    </source>
</evidence>
<feature type="domain" description="PAC" evidence="2">
    <location>
        <begin position="485"/>
        <end position="536"/>
    </location>
</feature>
<dbReference type="RefSeq" id="WP_311369327.1">
    <property type="nucleotide sequence ID" value="NZ_JAVRHX010000004.1"/>
</dbReference>
<proteinExistence type="predicted"/>
<dbReference type="CDD" id="cd00130">
    <property type="entry name" value="PAS"/>
    <property type="match status" value="5"/>
</dbReference>
<dbReference type="Pfam" id="PF00989">
    <property type="entry name" value="PAS"/>
    <property type="match status" value="1"/>
</dbReference>
<dbReference type="PROSITE" id="PS50887">
    <property type="entry name" value="GGDEF"/>
    <property type="match status" value="1"/>
</dbReference>
<dbReference type="InterPro" id="IPR001633">
    <property type="entry name" value="EAL_dom"/>
</dbReference>
<dbReference type="PROSITE" id="PS50883">
    <property type="entry name" value="EAL"/>
    <property type="match status" value="1"/>
</dbReference>
<dbReference type="SUPFAM" id="SSF55781">
    <property type="entry name" value="GAF domain-like"/>
    <property type="match status" value="1"/>
</dbReference>
<evidence type="ECO:0000259" key="3">
    <source>
        <dbReference type="PROSITE" id="PS50883"/>
    </source>
</evidence>
<dbReference type="Pfam" id="PF08447">
    <property type="entry name" value="PAS_3"/>
    <property type="match status" value="3"/>
</dbReference>
<evidence type="ECO:0000313" key="5">
    <source>
        <dbReference type="EMBL" id="MDT0595801.1"/>
    </source>
</evidence>
<feature type="domain" description="PAC" evidence="2">
    <location>
        <begin position="612"/>
        <end position="664"/>
    </location>
</feature>
<evidence type="ECO:0000259" key="4">
    <source>
        <dbReference type="PROSITE" id="PS50887"/>
    </source>
</evidence>
<dbReference type="PROSITE" id="PS50113">
    <property type="entry name" value="PAC"/>
    <property type="match status" value="5"/>
</dbReference>
<dbReference type="NCBIfam" id="TIGR00229">
    <property type="entry name" value="sensory_box"/>
    <property type="match status" value="3"/>
</dbReference>
<dbReference type="InterPro" id="IPR029016">
    <property type="entry name" value="GAF-like_dom_sf"/>
</dbReference>
<dbReference type="InterPro" id="IPR052155">
    <property type="entry name" value="Biofilm_reg_signaling"/>
</dbReference>
<dbReference type="PANTHER" id="PTHR44757:SF4">
    <property type="entry name" value="DIGUANYLATE CYCLASE DGCE-RELATED"/>
    <property type="match status" value="1"/>
</dbReference>
<dbReference type="InterPro" id="IPR000160">
    <property type="entry name" value="GGDEF_dom"/>
</dbReference>
<keyword evidence="6" id="KW-1185">Reference proteome</keyword>
<dbReference type="Pfam" id="PF00563">
    <property type="entry name" value="EAL"/>
    <property type="match status" value="1"/>
</dbReference>
<dbReference type="SUPFAM" id="SSF55785">
    <property type="entry name" value="PYP-like sensor domain (PAS domain)"/>
    <property type="match status" value="5"/>
</dbReference>
<dbReference type="Gene3D" id="3.30.70.270">
    <property type="match status" value="1"/>
</dbReference>
<dbReference type="InterPro" id="IPR003018">
    <property type="entry name" value="GAF"/>
</dbReference>
<dbReference type="Pfam" id="PF00990">
    <property type="entry name" value="GGDEF"/>
    <property type="match status" value="1"/>
</dbReference>
<dbReference type="InterPro" id="IPR013767">
    <property type="entry name" value="PAS_fold"/>
</dbReference>
<dbReference type="InterPro" id="IPR000014">
    <property type="entry name" value="PAS"/>
</dbReference>
<evidence type="ECO:0000259" key="1">
    <source>
        <dbReference type="PROSITE" id="PS50112"/>
    </source>
</evidence>
<dbReference type="Pfam" id="PF01590">
    <property type="entry name" value="GAF"/>
    <property type="match status" value="1"/>
</dbReference>
<feature type="domain" description="PAC" evidence="2">
    <location>
        <begin position="356"/>
        <end position="410"/>
    </location>
</feature>
<dbReference type="Gene3D" id="3.20.20.450">
    <property type="entry name" value="EAL domain"/>
    <property type="match status" value="1"/>
</dbReference>
<dbReference type="InterPro" id="IPR035965">
    <property type="entry name" value="PAS-like_dom_sf"/>
</dbReference>
<dbReference type="SUPFAM" id="SSF141868">
    <property type="entry name" value="EAL domain-like"/>
    <property type="match status" value="1"/>
</dbReference>
<accession>A0ABU2ZT34</accession>
<dbReference type="SMART" id="SM00086">
    <property type="entry name" value="PAC"/>
    <property type="match status" value="5"/>
</dbReference>
<feature type="domain" description="PAS" evidence="1">
    <location>
        <begin position="665"/>
        <end position="738"/>
    </location>
</feature>
<dbReference type="Gene3D" id="3.30.450.40">
    <property type="match status" value="1"/>
</dbReference>
<protein>
    <submittedName>
        <fullName evidence="5">PAS domain S-box protein</fullName>
    </submittedName>
</protein>
<dbReference type="SMART" id="SM00091">
    <property type="entry name" value="PAS"/>
    <property type="match status" value="4"/>
</dbReference>
<dbReference type="PROSITE" id="PS50112">
    <property type="entry name" value="PAS"/>
    <property type="match status" value="3"/>
</dbReference>
<dbReference type="SMART" id="SM00052">
    <property type="entry name" value="EAL"/>
    <property type="match status" value="1"/>
</dbReference>
<dbReference type="InterPro" id="IPR001610">
    <property type="entry name" value="PAC"/>
</dbReference>
<dbReference type="Gene3D" id="2.10.70.100">
    <property type="match status" value="1"/>
</dbReference>
<dbReference type="CDD" id="cd01949">
    <property type="entry name" value="GGDEF"/>
    <property type="match status" value="1"/>
</dbReference>
<feature type="domain" description="EAL" evidence="3">
    <location>
        <begin position="971"/>
        <end position="1223"/>
    </location>
</feature>
<gene>
    <name evidence="5" type="ORF">RM552_13155</name>
</gene>
<feature type="domain" description="PAC" evidence="2">
    <location>
        <begin position="743"/>
        <end position="795"/>
    </location>
</feature>
<dbReference type="PANTHER" id="PTHR44757">
    <property type="entry name" value="DIGUANYLATE CYCLASE DGCP"/>
    <property type="match status" value="1"/>
</dbReference>
<organism evidence="5 6">
    <name type="scientific">Glaciecola petra</name>
    <dbReference type="NCBI Taxonomy" id="3075602"/>
    <lineage>
        <taxon>Bacteria</taxon>
        <taxon>Pseudomonadati</taxon>
        <taxon>Pseudomonadota</taxon>
        <taxon>Gammaproteobacteria</taxon>
        <taxon>Alteromonadales</taxon>
        <taxon>Alteromonadaceae</taxon>
        <taxon>Glaciecola</taxon>
    </lineage>
</organism>
<comment type="caution">
    <text evidence="5">The sequence shown here is derived from an EMBL/GenBank/DDBJ whole genome shotgun (WGS) entry which is preliminary data.</text>
</comment>
<dbReference type="InterPro" id="IPR029787">
    <property type="entry name" value="Nucleotide_cyclase"/>
</dbReference>
<dbReference type="Proteomes" id="UP001253545">
    <property type="component" value="Unassembled WGS sequence"/>
</dbReference>
<dbReference type="InterPro" id="IPR035919">
    <property type="entry name" value="EAL_sf"/>
</dbReference>
<sequence>MKLIASVKQELDDIIQNVVHACNVDAAVIYLSKNEGFHLFGSMGFGDSIDPKSNISALAFFEEFFDKEQSIFVVEDVKNHPQLSPSPLFLQQHDAGFFAGICLRADTEDMLGLLCIFSKQPKTLSAVERTLFGYFAKNAEQGLRVDNLYKAQEHLLSAELVSKNESSFRVLCEMLPLGIFSTDGDGKCTYTNPKWREICGLTLEESLGDGWQESLHPEDKEHIFNTWQRQTDSKEEFGYEFKMIHKNGIIRNVYAFAKPVANEHGEIIGYMGTVQDITAQKARHHDDNILLDTLKNEFIVSITDTSGNILEVNDAFCDISQYSSEELIGSNHRIINSGTHSKAFFKDLWQTLKNKTTWHGEICNRAKDGSLYWVDSVITPLVDTNGEINRYVSIRSDISEKKKQQLELRKSQTLLDRTGKLAGVGGWEVDLKDQTVYWSDETRKIHGVDDTYQPTLEEAINFYAPEARPIIAKAVENAVITGDNWDFELPFIQKDGTHIWVRAAGSVVHENGEAIKLIGAFQNVTERVLQNREIDVARARFELATDSGKIGVWEFDISTGSLKWDKWMYRLYGLESRAQNESYEFWTSFLHPDDKQKTETLVADAIENIAQYDTEFRIVWNDNSIHHIRATARVTRDEHGRPLKMIGANWDVTDLTEITQKLSLQRELLEVTLESIGDAVITTDAQGNTTWLNPIAQQLTGWSNKDAIGRDLGHIFHIVNEDTRLRTENPVETCLEQGRIVGLANHTILISRDGKEYGIEDSAAPIRSASGEILGAVLVFHDVTEQRRLSNEISYQATHDSLTGLVNRLEFETRLRRLLQKPKSDNTSHALLYIDLDQFKIINDTCGHSVGDKALQQISDLLKQIIRDRDTVARLGGDEFGVILEHCSVKQAIRVSEAICQQMDEFRFIHDNRRFRIGTSIGLVSIDERWTTTSSILQAADKSCYAAKEAGRNRVHIWSESDLAMRTRQGEMQWTTRIENALDENRFILYAQRLTNLDSDSEGIHAEILVRLQGEDGSTILPGAFFPAAERFHLASRIDRWVLKNAIKWLDERPTELFQRIDLLCINLSGQSVGDRAFHKYAYEIFNGLSAQTCTKICLEITETAAITNLTDASLFVEQVSNLGVRVALDDFGAGASSFDYLKKLPVDILKIDGHFIQDLIDDPLDEAAVRCFVEVANIMNLKTVAEFVDSPEILNRVKQLGIDYAQGFLSHKPEPVDLAIKL</sequence>
<dbReference type="CDD" id="cd01948">
    <property type="entry name" value="EAL"/>
    <property type="match status" value="1"/>
</dbReference>
<dbReference type="SMART" id="SM00267">
    <property type="entry name" value="GGDEF"/>
    <property type="match status" value="1"/>
</dbReference>
<feature type="domain" description="PAS" evidence="1">
    <location>
        <begin position="300"/>
        <end position="331"/>
    </location>
</feature>
<reference evidence="5 6" key="1">
    <citation type="submission" date="2023-09" db="EMBL/GenBank/DDBJ databases">
        <authorList>
            <person name="Rey-Velasco X."/>
        </authorList>
    </citation>
    <scope>NUCLEOTIDE SEQUENCE [LARGE SCALE GENOMIC DNA]</scope>
    <source>
        <strain evidence="5 6">P117</strain>
    </source>
</reference>
<dbReference type="Gene3D" id="3.30.450.20">
    <property type="entry name" value="PAS domain"/>
    <property type="match status" value="5"/>
</dbReference>
<feature type="domain" description="PAS" evidence="1">
    <location>
        <begin position="164"/>
        <end position="234"/>
    </location>
</feature>
<evidence type="ECO:0000259" key="2">
    <source>
        <dbReference type="PROSITE" id="PS50113"/>
    </source>
</evidence>